<dbReference type="AlphaFoldDB" id="A0A1E5URM6"/>
<dbReference type="Gene3D" id="1.20.1280.50">
    <property type="match status" value="1"/>
</dbReference>
<dbReference type="PANTHER" id="PTHR34223">
    <property type="entry name" value="OS11G0201299 PROTEIN"/>
    <property type="match status" value="1"/>
</dbReference>
<feature type="domain" description="F-box" evidence="2">
    <location>
        <begin position="188"/>
        <end position="234"/>
    </location>
</feature>
<feature type="transmembrane region" description="Helical" evidence="1">
    <location>
        <begin position="29"/>
        <end position="52"/>
    </location>
</feature>
<evidence type="ECO:0000256" key="1">
    <source>
        <dbReference type="SAM" id="Phobius"/>
    </source>
</evidence>
<name>A0A1E5URM6_9POAL</name>
<gene>
    <name evidence="3" type="ORF">BAE44_0023444</name>
</gene>
<dbReference type="PANTHER" id="PTHR34223:SF107">
    <property type="entry name" value="F-BOX DOMAIN-CONTAINING PROTEIN"/>
    <property type="match status" value="1"/>
</dbReference>
<protein>
    <recommendedName>
        <fullName evidence="2">F-box domain-containing protein</fullName>
    </recommendedName>
</protein>
<dbReference type="Proteomes" id="UP000095767">
    <property type="component" value="Unassembled WGS sequence"/>
</dbReference>
<keyword evidence="4" id="KW-1185">Reference proteome</keyword>
<keyword evidence="1" id="KW-0812">Transmembrane</keyword>
<dbReference type="OrthoDB" id="1304294at2759"/>
<feature type="transmembrane region" description="Helical" evidence="1">
    <location>
        <begin position="250"/>
        <end position="271"/>
    </location>
</feature>
<evidence type="ECO:0000313" key="4">
    <source>
        <dbReference type="Proteomes" id="UP000095767"/>
    </source>
</evidence>
<dbReference type="SUPFAM" id="SSF52058">
    <property type="entry name" value="L domain-like"/>
    <property type="match status" value="1"/>
</dbReference>
<dbReference type="STRING" id="888268.A0A1E5URM6"/>
<evidence type="ECO:0000313" key="3">
    <source>
        <dbReference type="EMBL" id="OEL15536.1"/>
    </source>
</evidence>
<dbReference type="InterPro" id="IPR036047">
    <property type="entry name" value="F-box-like_dom_sf"/>
</dbReference>
<dbReference type="Pfam" id="PF00646">
    <property type="entry name" value="F-box"/>
    <property type="match status" value="1"/>
</dbReference>
<proteinExistence type="predicted"/>
<reference evidence="3 4" key="1">
    <citation type="submission" date="2016-09" db="EMBL/GenBank/DDBJ databases">
        <title>The draft genome of Dichanthelium oligosanthes: A C3 panicoid grass species.</title>
        <authorList>
            <person name="Studer A.J."/>
            <person name="Schnable J.C."/>
            <person name="Brutnell T.P."/>
        </authorList>
    </citation>
    <scope>NUCLEOTIDE SEQUENCE [LARGE SCALE GENOMIC DNA]</scope>
    <source>
        <strain evidence="4">cv. Kellogg 1175</strain>
        <tissue evidence="3">Leaf</tissue>
    </source>
</reference>
<comment type="caution">
    <text evidence="3">The sequence shown here is derived from an EMBL/GenBank/DDBJ whole genome shotgun (WGS) entry which is preliminary data.</text>
</comment>
<dbReference type="InterPro" id="IPR001810">
    <property type="entry name" value="F-box_dom"/>
</dbReference>
<dbReference type="PROSITE" id="PS50181">
    <property type="entry name" value="FBOX"/>
    <property type="match status" value="1"/>
</dbReference>
<keyword evidence="1" id="KW-0472">Membrane</keyword>
<organism evidence="3 4">
    <name type="scientific">Dichanthelium oligosanthes</name>
    <dbReference type="NCBI Taxonomy" id="888268"/>
    <lineage>
        <taxon>Eukaryota</taxon>
        <taxon>Viridiplantae</taxon>
        <taxon>Streptophyta</taxon>
        <taxon>Embryophyta</taxon>
        <taxon>Tracheophyta</taxon>
        <taxon>Spermatophyta</taxon>
        <taxon>Magnoliopsida</taxon>
        <taxon>Liliopsida</taxon>
        <taxon>Poales</taxon>
        <taxon>Poaceae</taxon>
        <taxon>PACMAD clade</taxon>
        <taxon>Panicoideae</taxon>
        <taxon>Panicodae</taxon>
        <taxon>Paniceae</taxon>
        <taxon>Dichantheliinae</taxon>
        <taxon>Dichanthelium</taxon>
    </lineage>
</organism>
<dbReference type="InterPro" id="IPR053781">
    <property type="entry name" value="F-box_AtFBL13-like"/>
</dbReference>
<evidence type="ECO:0000259" key="2">
    <source>
        <dbReference type="PROSITE" id="PS50181"/>
    </source>
</evidence>
<dbReference type="CDD" id="cd22160">
    <property type="entry name" value="F-box_AtFBL13-like"/>
    <property type="match status" value="1"/>
</dbReference>
<keyword evidence="1" id="KW-1133">Transmembrane helix</keyword>
<sequence length="405" mass="44856">MAAIHGEHGAAQHRTLDPKSKCIASCCSWLILCLLCALVVAALTAAVVVSVINAGLDADAEYSVAVVLVHHPARGPKAVARGCSLATPALFNLTLRNPSSLPDSAACVASGSMAVVSYGAGGAVIGVPPFCAGKTEEREVVVPVWKMGVRCRDGRPWWWTRRVGARRLFDGMSPRRGEKKDGGVAAGSDRIGALPDDVLRRVLNFLPAHDAVRTCVLARRWRHLWKSATVLRVMSSDDSRLLPVKALREFVYHLLLLGGGVPLDGCFFWFFGFDDEDVPRVNLWFRHAVTCKVLSLKLRIFRTSGPFQEQWLELDDLPLVSEHLTSLRLFGVRLGRRFLDFSSCPALKYLVLQHCKFRGVKKISSESLDHLYFFDCISMRIPAFAFMPQVYFFCTWINLLGGLRC</sequence>
<dbReference type="EMBL" id="LWDX02066447">
    <property type="protein sequence ID" value="OEL15536.1"/>
    <property type="molecule type" value="Genomic_DNA"/>
</dbReference>
<accession>A0A1E5URM6</accession>
<dbReference type="SUPFAM" id="SSF81383">
    <property type="entry name" value="F-box domain"/>
    <property type="match status" value="1"/>
</dbReference>
<dbReference type="InterPro" id="IPR053197">
    <property type="entry name" value="F-box_SCFL_complex_component"/>
</dbReference>